<dbReference type="PANTHER" id="PTHR43384">
    <property type="entry name" value="SEPTUM SITE-DETERMINING PROTEIN MIND HOMOLOG, CHLOROPLASTIC-RELATED"/>
    <property type="match status" value="1"/>
</dbReference>
<dbReference type="RefSeq" id="WP_204009181.1">
    <property type="nucleotide sequence ID" value="NZ_BOPG01000088.1"/>
</dbReference>
<dbReference type="InterPro" id="IPR059050">
    <property type="entry name" value="Rv3660c_N"/>
</dbReference>
<reference evidence="3" key="1">
    <citation type="submission" date="2021-01" db="EMBL/GenBank/DDBJ databases">
        <title>Whole genome shotgun sequence of Virgisporangium aurantiacum NBRC 16421.</title>
        <authorList>
            <person name="Komaki H."/>
            <person name="Tamura T."/>
        </authorList>
    </citation>
    <scope>NUCLEOTIDE SEQUENCE</scope>
    <source>
        <strain evidence="3">NBRC 16421</strain>
    </source>
</reference>
<accession>A0A8J3ZKH4</accession>
<dbReference type="InterPro" id="IPR017746">
    <property type="entry name" value="Cellulose_synthase_operon_BcsQ"/>
</dbReference>
<name>A0A8J3ZKH4_9ACTN</name>
<keyword evidence="4" id="KW-1185">Reference proteome</keyword>
<gene>
    <name evidence="3" type="ORF">Vau01_106410</name>
</gene>
<dbReference type="Pfam" id="PF06564">
    <property type="entry name" value="CBP_BcsQ"/>
    <property type="match status" value="1"/>
</dbReference>
<dbReference type="InterPro" id="IPR050625">
    <property type="entry name" value="ParA/MinD_ATPase"/>
</dbReference>
<dbReference type="SUPFAM" id="SSF52540">
    <property type="entry name" value="P-loop containing nucleoside triphosphate hydrolases"/>
    <property type="match status" value="1"/>
</dbReference>
<dbReference type="GO" id="GO:0005829">
    <property type="term" value="C:cytosol"/>
    <property type="evidence" value="ECO:0007669"/>
    <property type="project" value="TreeGrafter"/>
</dbReference>
<evidence type="ECO:0000256" key="1">
    <source>
        <dbReference type="SAM" id="MobiDB-lite"/>
    </source>
</evidence>
<organism evidence="3 4">
    <name type="scientific">Virgisporangium aurantiacum</name>
    <dbReference type="NCBI Taxonomy" id="175570"/>
    <lineage>
        <taxon>Bacteria</taxon>
        <taxon>Bacillati</taxon>
        <taxon>Actinomycetota</taxon>
        <taxon>Actinomycetes</taxon>
        <taxon>Micromonosporales</taxon>
        <taxon>Micromonosporaceae</taxon>
        <taxon>Virgisporangium</taxon>
    </lineage>
</organism>
<dbReference type="GO" id="GO:0016887">
    <property type="term" value="F:ATP hydrolysis activity"/>
    <property type="evidence" value="ECO:0007669"/>
    <property type="project" value="TreeGrafter"/>
</dbReference>
<dbReference type="NCBIfam" id="TIGR03815">
    <property type="entry name" value="CpaE_hom_Actino"/>
    <property type="match status" value="1"/>
</dbReference>
<protein>
    <submittedName>
        <fullName evidence="3">Septum formation initiator</fullName>
    </submittedName>
</protein>
<dbReference type="PANTHER" id="PTHR43384:SF11">
    <property type="entry name" value="SEPTUM SITE DETERMINING PROTEIN"/>
    <property type="match status" value="1"/>
</dbReference>
<dbReference type="InterPro" id="IPR027417">
    <property type="entry name" value="P-loop_NTPase"/>
</dbReference>
<dbReference type="GO" id="GO:0051782">
    <property type="term" value="P:negative regulation of cell division"/>
    <property type="evidence" value="ECO:0007669"/>
    <property type="project" value="TreeGrafter"/>
</dbReference>
<proteinExistence type="predicted"/>
<evidence type="ECO:0000313" key="3">
    <source>
        <dbReference type="EMBL" id="GIJ63125.1"/>
    </source>
</evidence>
<dbReference type="GO" id="GO:0009898">
    <property type="term" value="C:cytoplasmic side of plasma membrane"/>
    <property type="evidence" value="ECO:0007669"/>
    <property type="project" value="TreeGrafter"/>
</dbReference>
<dbReference type="Pfam" id="PF26563">
    <property type="entry name" value="Rv3660c_N"/>
    <property type="match status" value="1"/>
</dbReference>
<feature type="domain" description="Rv3660c-like CheY-like N-terminal" evidence="2">
    <location>
        <begin position="42"/>
        <end position="148"/>
    </location>
</feature>
<evidence type="ECO:0000313" key="4">
    <source>
        <dbReference type="Proteomes" id="UP000612585"/>
    </source>
</evidence>
<dbReference type="AlphaFoldDB" id="A0A8J3ZKH4"/>
<sequence>MKSPDPNLEADQFGRHPTTPQSPAPVRDLSADDLRQTRPLLVTADPHLLDEVLDLAHRCAADIDVAPDPVTARDRFGSAPVVLVGVDLAEACVRARLPRRPGVIVVGAQRGDEYDPPFAAAERLGAEHIAMLPAGAPWLADRLSTLAAAIPDSLLASQRPQTPTPVPAETRGTLVAVLGGRGGAGATVLACGLAVTAVRLGRRTLVIDGDPFGGGLDLVFGLEGMPGLRWSDLTHTPAAVSIPALAETLPQLGELAVLSCGRNDDPTVPVEAMRAALTAARNGWDLVVVDLPRRFDDATVAALTAVDHTLLVVPAELRACAAAARVAAQALQHTGSMSLVVRTPAPGGLSAREISRALGVPLAGTVRSESAIARGLERGESPASTGQGSLATLCTRMLAGLRHR</sequence>
<evidence type="ECO:0000259" key="2">
    <source>
        <dbReference type="Pfam" id="PF26563"/>
    </source>
</evidence>
<feature type="region of interest" description="Disordered" evidence="1">
    <location>
        <begin position="1"/>
        <end position="28"/>
    </location>
</feature>
<dbReference type="Proteomes" id="UP000612585">
    <property type="component" value="Unassembled WGS sequence"/>
</dbReference>
<dbReference type="Gene3D" id="3.40.50.300">
    <property type="entry name" value="P-loop containing nucleotide triphosphate hydrolases"/>
    <property type="match status" value="1"/>
</dbReference>
<dbReference type="GO" id="GO:0005524">
    <property type="term" value="F:ATP binding"/>
    <property type="evidence" value="ECO:0007669"/>
    <property type="project" value="TreeGrafter"/>
</dbReference>
<comment type="caution">
    <text evidence="3">The sequence shown here is derived from an EMBL/GenBank/DDBJ whole genome shotgun (WGS) entry which is preliminary data.</text>
</comment>
<dbReference type="EMBL" id="BOPG01000088">
    <property type="protein sequence ID" value="GIJ63125.1"/>
    <property type="molecule type" value="Genomic_DNA"/>
</dbReference>
<dbReference type="InterPro" id="IPR022521">
    <property type="entry name" value="Rv3660c"/>
</dbReference>